<dbReference type="InterPro" id="IPR019786">
    <property type="entry name" value="Zinc_finger_PHD-type_CS"/>
</dbReference>
<evidence type="ECO:0000256" key="2">
    <source>
        <dbReference type="ARBA" id="ARBA00022771"/>
    </source>
</evidence>
<dbReference type="PANTHER" id="PTHR46201">
    <property type="entry name" value="PHD FINGER PROTEIN MALE MEIOCYTE DEATH 1-RELATED"/>
    <property type="match status" value="1"/>
</dbReference>
<name>A0AAV1R1F3_9ROSI</name>
<dbReference type="EMBL" id="CAWUPB010000851">
    <property type="protein sequence ID" value="CAK7326840.1"/>
    <property type="molecule type" value="Genomic_DNA"/>
</dbReference>
<dbReference type="Pfam" id="PF25565">
    <property type="entry name" value="Ubiquitin_At1g33420"/>
    <property type="match status" value="1"/>
</dbReference>
<sequence>MDLRLLYGVAYGRTWFGKWGYKFSRGSFGVTQLKYERAIQILSSLDLSKIIHDFFNTRQGEMVKRIINIYRDASETRMITISDLFQFMLAFKSTPLIRRKIALALARISSKSSTHTTEQPETCLFKDPNHHSPFIAKFNESRWPARRLDDVVRVILNTLEANGSKMHRQTLRDAVRQHIGDTGLIDFVIKNIDKVMVENRTIRRVVDPVTRKLVISLQDVAQEGKSEKKMESHADIPDLEPGVDVSKDLQFLCDYVLLGYPDSHLVGVATKAILDCKHFVKQWQFKGSSEDSFLRLVLRVSPSYNELMKELTRPLPPSDLLVVPQYATVDELKLMVQRSLRDTYHLMDKFVVRDIQIGKMEEKDYMDGIMCGAEQGVPVWVKGCGLDLDTKLRYQGGADDWTVDCGCGAKDDDGERMVACDVCRVWQHTRCNSIEDNEAAPPRFRCCRCRAGKKY</sequence>
<protein>
    <recommendedName>
        <fullName evidence="6">Zinc finger PHD-type domain-containing protein</fullName>
    </recommendedName>
</protein>
<feature type="domain" description="Zinc finger PHD-type" evidence="6">
    <location>
        <begin position="404"/>
        <end position="450"/>
    </location>
</feature>
<dbReference type="InterPro" id="IPR001965">
    <property type="entry name" value="Znf_PHD"/>
</dbReference>
<evidence type="ECO:0000313" key="8">
    <source>
        <dbReference type="Proteomes" id="UP001314170"/>
    </source>
</evidence>
<dbReference type="InterPro" id="IPR011011">
    <property type="entry name" value="Znf_FYVE_PHD"/>
</dbReference>
<keyword evidence="5" id="KW-0804">Transcription</keyword>
<dbReference type="SMART" id="SM00249">
    <property type="entry name" value="PHD"/>
    <property type="match status" value="1"/>
</dbReference>
<evidence type="ECO:0000256" key="3">
    <source>
        <dbReference type="ARBA" id="ARBA00022833"/>
    </source>
</evidence>
<evidence type="ECO:0000256" key="4">
    <source>
        <dbReference type="ARBA" id="ARBA00023015"/>
    </source>
</evidence>
<dbReference type="AlphaFoldDB" id="A0AAV1R1F3"/>
<dbReference type="InterPro" id="IPR059080">
    <property type="entry name" value="WHD_PTC1"/>
</dbReference>
<dbReference type="InterPro" id="IPR058054">
    <property type="entry name" value="Znf_MS1-like"/>
</dbReference>
<dbReference type="CDD" id="cd15556">
    <property type="entry name" value="PHD_MMD1_like"/>
    <property type="match status" value="1"/>
</dbReference>
<accession>A0AAV1R1F3</accession>
<keyword evidence="1" id="KW-0479">Metal-binding</keyword>
<dbReference type="GO" id="GO:0008270">
    <property type="term" value="F:zinc ion binding"/>
    <property type="evidence" value="ECO:0007669"/>
    <property type="project" value="UniProtKB-KW"/>
</dbReference>
<evidence type="ECO:0000313" key="7">
    <source>
        <dbReference type="EMBL" id="CAK7326840.1"/>
    </source>
</evidence>
<dbReference type="Pfam" id="PF25874">
    <property type="entry name" value="WHD_plant_repro"/>
    <property type="match status" value="1"/>
</dbReference>
<dbReference type="PROSITE" id="PS01359">
    <property type="entry name" value="ZF_PHD_1"/>
    <property type="match status" value="1"/>
</dbReference>
<reference evidence="7 8" key="1">
    <citation type="submission" date="2024-01" db="EMBL/GenBank/DDBJ databases">
        <authorList>
            <person name="Waweru B."/>
        </authorList>
    </citation>
    <scope>NUCLEOTIDE SEQUENCE [LARGE SCALE GENOMIC DNA]</scope>
</reference>
<dbReference type="Pfam" id="PF00628">
    <property type="entry name" value="PHD"/>
    <property type="match status" value="1"/>
</dbReference>
<dbReference type="PANTHER" id="PTHR46201:SF7">
    <property type="entry name" value="BINDING PROTEIN, PUTATIVE-RELATED"/>
    <property type="match status" value="1"/>
</dbReference>
<comment type="caution">
    <text evidence="7">The sequence shown here is derived from an EMBL/GenBank/DDBJ whole genome shotgun (WGS) entry which is preliminary data.</text>
</comment>
<dbReference type="SUPFAM" id="SSF57903">
    <property type="entry name" value="FYVE/PHD zinc finger"/>
    <property type="match status" value="1"/>
</dbReference>
<keyword evidence="8" id="KW-1185">Reference proteome</keyword>
<dbReference type="InterPro" id="IPR057765">
    <property type="entry name" value="MS1-like_ubiquitin"/>
</dbReference>
<keyword evidence="4" id="KW-0805">Transcription regulation</keyword>
<gene>
    <name evidence="7" type="ORF">DCAF_LOCUS4546</name>
</gene>
<dbReference type="Gene3D" id="3.30.40.10">
    <property type="entry name" value="Zinc/RING finger domain, C3HC4 (zinc finger)"/>
    <property type="match status" value="1"/>
</dbReference>
<dbReference type="InterPro" id="IPR013083">
    <property type="entry name" value="Znf_RING/FYVE/PHD"/>
</dbReference>
<organism evidence="7 8">
    <name type="scientific">Dovyalis caffra</name>
    <dbReference type="NCBI Taxonomy" id="77055"/>
    <lineage>
        <taxon>Eukaryota</taxon>
        <taxon>Viridiplantae</taxon>
        <taxon>Streptophyta</taxon>
        <taxon>Embryophyta</taxon>
        <taxon>Tracheophyta</taxon>
        <taxon>Spermatophyta</taxon>
        <taxon>Magnoliopsida</taxon>
        <taxon>eudicotyledons</taxon>
        <taxon>Gunneridae</taxon>
        <taxon>Pentapetalae</taxon>
        <taxon>rosids</taxon>
        <taxon>fabids</taxon>
        <taxon>Malpighiales</taxon>
        <taxon>Salicaceae</taxon>
        <taxon>Flacourtieae</taxon>
        <taxon>Dovyalis</taxon>
    </lineage>
</organism>
<proteinExistence type="predicted"/>
<keyword evidence="3" id="KW-0862">Zinc</keyword>
<dbReference type="Proteomes" id="UP001314170">
    <property type="component" value="Unassembled WGS sequence"/>
</dbReference>
<keyword evidence="2" id="KW-0863">Zinc-finger</keyword>
<evidence type="ECO:0000256" key="5">
    <source>
        <dbReference type="ARBA" id="ARBA00023163"/>
    </source>
</evidence>
<dbReference type="InterPro" id="IPR019787">
    <property type="entry name" value="Znf_PHD-finger"/>
</dbReference>
<evidence type="ECO:0000256" key="1">
    <source>
        <dbReference type="ARBA" id="ARBA00022723"/>
    </source>
</evidence>
<evidence type="ECO:0000259" key="6">
    <source>
        <dbReference type="SMART" id="SM00249"/>
    </source>
</evidence>